<dbReference type="RefSeq" id="WP_234863530.1">
    <property type="nucleotide sequence ID" value="NZ_JAKEVY010000001.1"/>
</dbReference>
<dbReference type="InterPro" id="IPR036594">
    <property type="entry name" value="Meth_synthase_dom"/>
</dbReference>
<evidence type="ECO:0000259" key="1">
    <source>
        <dbReference type="PROSITE" id="PS50937"/>
    </source>
</evidence>
<dbReference type="InterPro" id="IPR000551">
    <property type="entry name" value="MerR-type_HTH_dom"/>
</dbReference>
<gene>
    <name evidence="2" type="ORF">L0U88_00515</name>
</gene>
<dbReference type="PROSITE" id="PS50937">
    <property type="entry name" value="HTH_MERR_2"/>
    <property type="match status" value="1"/>
</dbReference>
<dbReference type="InterPro" id="IPR003759">
    <property type="entry name" value="Cbl-bd_cap"/>
</dbReference>
<feature type="domain" description="HTH merR-type" evidence="1">
    <location>
        <begin position="3"/>
        <end position="56"/>
    </location>
</feature>
<sequence length="301" mass="34976">MNRFSIRDIEKLTGIKAHTLRVWEQRYQYDFSKRKEGGHRYYDGEDLKKILRLSFLYKRGNKISSLLEIDQEQLASYCLQDLNAGIHAEPFRQLLESVSNFDEETFNQVVHLQVLHNGLQKTMLEILFPLLNLIGNNWLCDRVIPAQEHFCSELVMKKLLLAIDGLEPVYAENNRTVLLFTPIGESHEIPILFMQYLLKKNGSKCVYYGKNADIQVLKDICEVHHPSHLYFHLITHLDDCPLEKYLQELLSHFPDKKIVAAGPAMENQSLPSQPSFTWLKDCEAMLKFAAADQVNSWVPHY</sequence>
<name>A0ABS9BDE6_9BACT</name>
<dbReference type="Pfam" id="PF13411">
    <property type="entry name" value="MerR_1"/>
    <property type="match status" value="1"/>
</dbReference>
<dbReference type="SUPFAM" id="SSF52242">
    <property type="entry name" value="Cobalamin (vitamin B12)-binding domain"/>
    <property type="match status" value="1"/>
</dbReference>
<dbReference type="SUPFAM" id="SSF46955">
    <property type="entry name" value="Putative DNA-binding domain"/>
    <property type="match status" value="1"/>
</dbReference>
<dbReference type="Gene3D" id="1.10.1660.10">
    <property type="match status" value="1"/>
</dbReference>
<dbReference type="InterPro" id="IPR036724">
    <property type="entry name" value="Cobalamin-bd_sf"/>
</dbReference>
<reference evidence="2 3" key="1">
    <citation type="submission" date="2022-01" db="EMBL/GenBank/DDBJ databases">
        <title>Flavihumibacter sp. nov., isolated from sediment of a river.</title>
        <authorList>
            <person name="Liu H."/>
        </authorList>
    </citation>
    <scope>NUCLEOTIDE SEQUENCE [LARGE SCALE GENOMIC DNA]</scope>
    <source>
        <strain evidence="2 3">RY-1</strain>
    </source>
</reference>
<dbReference type="EMBL" id="JAKEVY010000001">
    <property type="protein sequence ID" value="MCF1713107.1"/>
    <property type="molecule type" value="Genomic_DNA"/>
</dbReference>
<dbReference type="Proteomes" id="UP001200145">
    <property type="component" value="Unassembled WGS sequence"/>
</dbReference>
<dbReference type="Gene3D" id="1.10.1240.10">
    <property type="entry name" value="Methionine synthase domain"/>
    <property type="match status" value="1"/>
</dbReference>
<protein>
    <submittedName>
        <fullName evidence="2">MerR family transcriptional regulator</fullName>
    </submittedName>
</protein>
<keyword evidence="3" id="KW-1185">Reference proteome</keyword>
<dbReference type="InterPro" id="IPR009061">
    <property type="entry name" value="DNA-bd_dom_put_sf"/>
</dbReference>
<dbReference type="Gene3D" id="3.40.50.280">
    <property type="entry name" value="Cobalamin-binding domain"/>
    <property type="match status" value="1"/>
</dbReference>
<evidence type="ECO:0000313" key="2">
    <source>
        <dbReference type="EMBL" id="MCF1713107.1"/>
    </source>
</evidence>
<dbReference type="Pfam" id="PF02607">
    <property type="entry name" value="B12-binding_2"/>
    <property type="match status" value="1"/>
</dbReference>
<comment type="caution">
    <text evidence="2">The sequence shown here is derived from an EMBL/GenBank/DDBJ whole genome shotgun (WGS) entry which is preliminary data.</text>
</comment>
<accession>A0ABS9BDE6</accession>
<proteinExistence type="predicted"/>
<organism evidence="2 3">
    <name type="scientific">Flavihumibacter fluminis</name>
    <dbReference type="NCBI Taxonomy" id="2909236"/>
    <lineage>
        <taxon>Bacteria</taxon>
        <taxon>Pseudomonadati</taxon>
        <taxon>Bacteroidota</taxon>
        <taxon>Chitinophagia</taxon>
        <taxon>Chitinophagales</taxon>
        <taxon>Chitinophagaceae</taxon>
        <taxon>Flavihumibacter</taxon>
    </lineage>
</organism>
<evidence type="ECO:0000313" key="3">
    <source>
        <dbReference type="Proteomes" id="UP001200145"/>
    </source>
</evidence>